<evidence type="ECO:0000313" key="8">
    <source>
        <dbReference type="EMBL" id="CAD8151336.1"/>
    </source>
</evidence>
<sequence length="420" mass="48745">MKPNSNASQQANQWAMKKKEQMEKAAQMRAERKLAQTGEMALGTKTNYDYDKPPSQNSQKQYYQPDLGNNNARQPQFGQQQFQMNDIAYQNVQPNRQSSLGKQQPQPSYDKYGYNQNTQFTNNKPPSQEGSRKVQQGIQSKPQMNQAQQNRQQYGKIEDDYDYQQNRQYGQLKQQQQQQQQPYNVKQPTPVQKQQQYRPPSGTYDQSNGYNKPSNQSIKPPVQSNKQSANTKQSSNLRNNQQPTFQPQQQQYYNPIDEIPIKKGENTPNINIPNPEPLYECSKGCGRSFAKLALQKHEKICIKVFQKQRKQFDAQKHRIISNEQMNHIKNQDKIEQKYEKALAKKQNWKKQSEAFRAAIIAAKGGQLTNDQKNAMKEASKSNLTQCNYCGRSFNQQAAERHIPYCAQKSKIPPKQPQKRR</sequence>
<evidence type="ECO:0000259" key="7">
    <source>
        <dbReference type="PROSITE" id="PS52027"/>
    </source>
</evidence>
<dbReference type="Pfam" id="PF13913">
    <property type="entry name" value="zf-C2HC_2"/>
    <property type="match status" value="2"/>
</dbReference>
<evidence type="ECO:0000256" key="2">
    <source>
        <dbReference type="ARBA" id="ARBA00022737"/>
    </source>
</evidence>
<evidence type="ECO:0000256" key="4">
    <source>
        <dbReference type="ARBA" id="ARBA00022833"/>
    </source>
</evidence>
<feature type="compositionally biased region" description="Polar residues" evidence="6">
    <location>
        <begin position="54"/>
        <end position="73"/>
    </location>
</feature>
<feature type="compositionally biased region" description="Low complexity" evidence="6">
    <location>
        <begin position="143"/>
        <end position="153"/>
    </location>
</feature>
<dbReference type="AlphaFoldDB" id="A0A8S1TJK1"/>
<feature type="compositionally biased region" description="Polar residues" evidence="6">
    <location>
        <begin position="203"/>
        <end position="238"/>
    </location>
</feature>
<feature type="domain" description="C2HC/C3H-type" evidence="7">
    <location>
        <begin position="382"/>
        <end position="411"/>
    </location>
</feature>
<dbReference type="InterPro" id="IPR049899">
    <property type="entry name" value="Znf_C2HC_C3H"/>
</dbReference>
<feature type="region of interest" description="Disordered" evidence="6">
    <location>
        <begin position="169"/>
        <end position="253"/>
    </location>
</feature>
<evidence type="ECO:0000313" key="9">
    <source>
        <dbReference type="Proteomes" id="UP000689195"/>
    </source>
</evidence>
<feature type="compositionally biased region" description="Low complexity" evidence="6">
    <location>
        <begin position="74"/>
        <end position="83"/>
    </location>
</feature>
<dbReference type="PROSITE" id="PS52027">
    <property type="entry name" value="ZF_C2HC_C3H"/>
    <property type="match status" value="2"/>
</dbReference>
<keyword evidence="4" id="KW-0862">Zinc</keyword>
<feature type="compositionally biased region" description="Low complexity" evidence="6">
    <location>
        <begin position="169"/>
        <end position="196"/>
    </location>
</feature>
<feature type="region of interest" description="Disordered" evidence="6">
    <location>
        <begin position="1"/>
        <end position="153"/>
    </location>
</feature>
<name>A0A8S1TJK1_9CILI</name>
<evidence type="ECO:0000256" key="5">
    <source>
        <dbReference type="PROSITE-ProRule" id="PRU01371"/>
    </source>
</evidence>
<keyword evidence="9" id="KW-1185">Reference proteome</keyword>
<feature type="domain" description="C2HC/C3H-type" evidence="7">
    <location>
        <begin position="277"/>
        <end position="307"/>
    </location>
</feature>
<feature type="compositionally biased region" description="Polar residues" evidence="6">
    <location>
        <begin position="1"/>
        <end position="13"/>
    </location>
</feature>
<comment type="caution">
    <text evidence="8">The sequence shown here is derived from an EMBL/GenBank/DDBJ whole genome shotgun (WGS) entry which is preliminary data.</text>
</comment>
<evidence type="ECO:0000256" key="1">
    <source>
        <dbReference type="ARBA" id="ARBA00022723"/>
    </source>
</evidence>
<keyword evidence="1" id="KW-0479">Metal-binding</keyword>
<keyword evidence="2" id="KW-0677">Repeat</keyword>
<dbReference type="Proteomes" id="UP000689195">
    <property type="component" value="Unassembled WGS sequence"/>
</dbReference>
<feature type="compositionally biased region" description="Polar residues" evidence="6">
    <location>
        <begin position="88"/>
        <end position="107"/>
    </location>
</feature>
<dbReference type="PANTHER" id="PTHR13555">
    <property type="entry name" value="C2H2 ZINC FINGER CGI-62-RELATED"/>
    <property type="match status" value="1"/>
</dbReference>
<feature type="compositionally biased region" description="Low complexity" evidence="6">
    <location>
        <begin position="239"/>
        <end position="253"/>
    </location>
</feature>
<dbReference type="EMBL" id="CAJJDO010000021">
    <property type="protein sequence ID" value="CAD8151336.1"/>
    <property type="molecule type" value="Genomic_DNA"/>
</dbReference>
<feature type="compositionally biased region" description="Polar residues" evidence="6">
    <location>
        <begin position="114"/>
        <end position="142"/>
    </location>
</feature>
<organism evidence="8 9">
    <name type="scientific">Paramecium pentaurelia</name>
    <dbReference type="NCBI Taxonomy" id="43138"/>
    <lineage>
        <taxon>Eukaryota</taxon>
        <taxon>Sar</taxon>
        <taxon>Alveolata</taxon>
        <taxon>Ciliophora</taxon>
        <taxon>Intramacronucleata</taxon>
        <taxon>Oligohymenophorea</taxon>
        <taxon>Peniculida</taxon>
        <taxon>Parameciidae</taxon>
        <taxon>Paramecium</taxon>
    </lineage>
</organism>
<protein>
    <recommendedName>
        <fullName evidence="7">C2HC/C3H-type domain-containing protein</fullName>
    </recommendedName>
</protein>
<proteinExistence type="predicted"/>
<evidence type="ECO:0000256" key="6">
    <source>
        <dbReference type="SAM" id="MobiDB-lite"/>
    </source>
</evidence>
<accession>A0A8S1TJK1</accession>
<dbReference type="InterPro" id="IPR026319">
    <property type="entry name" value="ZC2HC1A/B-like"/>
</dbReference>
<dbReference type="OrthoDB" id="448502at2759"/>
<evidence type="ECO:0000256" key="3">
    <source>
        <dbReference type="ARBA" id="ARBA00022771"/>
    </source>
</evidence>
<gene>
    <name evidence="8" type="ORF">PPENT_87.1.T0210302</name>
</gene>
<dbReference type="PANTHER" id="PTHR13555:SF36">
    <property type="entry name" value="ZINC FINGER C2HC DOMAIN-CONTAINING PROTEIN 1B"/>
    <property type="match status" value="1"/>
</dbReference>
<keyword evidence="3 5" id="KW-0863">Zinc-finger</keyword>
<reference evidence="8" key="1">
    <citation type="submission" date="2021-01" db="EMBL/GenBank/DDBJ databases">
        <authorList>
            <consortium name="Genoscope - CEA"/>
            <person name="William W."/>
        </authorList>
    </citation>
    <scope>NUCLEOTIDE SEQUENCE</scope>
</reference>
<dbReference type="GO" id="GO:0008270">
    <property type="term" value="F:zinc ion binding"/>
    <property type="evidence" value="ECO:0007669"/>
    <property type="project" value="UniProtKB-KW"/>
</dbReference>